<feature type="transmembrane region" description="Helical" evidence="8">
    <location>
        <begin position="173"/>
        <end position="193"/>
    </location>
</feature>
<dbReference type="EMBL" id="JAANYQ010000002">
    <property type="protein sequence ID" value="KAF4126012.1"/>
    <property type="molecule type" value="Genomic_DNA"/>
</dbReference>
<dbReference type="SUPFAM" id="SSF103473">
    <property type="entry name" value="MFS general substrate transporter"/>
    <property type="match status" value="1"/>
</dbReference>
<dbReference type="PANTHER" id="PTHR11360">
    <property type="entry name" value="MONOCARBOXYLATE TRANSPORTER"/>
    <property type="match status" value="1"/>
</dbReference>
<feature type="transmembrane region" description="Helical" evidence="8">
    <location>
        <begin position="345"/>
        <end position="366"/>
    </location>
</feature>
<feature type="transmembrane region" description="Helical" evidence="8">
    <location>
        <begin position="237"/>
        <end position="257"/>
    </location>
</feature>
<dbReference type="PROSITE" id="PS50850">
    <property type="entry name" value="MFS"/>
    <property type="match status" value="1"/>
</dbReference>
<proteinExistence type="inferred from homology"/>
<evidence type="ECO:0000256" key="1">
    <source>
        <dbReference type="ARBA" id="ARBA00004141"/>
    </source>
</evidence>
<keyword evidence="3" id="KW-0813">Transport</keyword>
<organism evidence="10 11">
    <name type="scientific">Geosmithia morbida</name>
    <dbReference type="NCBI Taxonomy" id="1094350"/>
    <lineage>
        <taxon>Eukaryota</taxon>
        <taxon>Fungi</taxon>
        <taxon>Dikarya</taxon>
        <taxon>Ascomycota</taxon>
        <taxon>Pezizomycotina</taxon>
        <taxon>Sordariomycetes</taxon>
        <taxon>Hypocreomycetidae</taxon>
        <taxon>Hypocreales</taxon>
        <taxon>Bionectriaceae</taxon>
        <taxon>Geosmithia</taxon>
    </lineage>
</organism>
<evidence type="ECO:0000259" key="9">
    <source>
        <dbReference type="PROSITE" id="PS50850"/>
    </source>
</evidence>
<dbReference type="GO" id="GO:0016020">
    <property type="term" value="C:membrane"/>
    <property type="evidence" value="ECO:0007669"/>
    <property type="project" value="UniProtKB-SubCell"/>
</dbReference>
<feature type="compositionally biased region" description="Polar residues" evidence="7">
    <location>
        <begin position="24"/>
        <end position="33"/>
    </location>
</feature>
<feature type="transmembrane region" description="Helical" evidence="8">
    <location>
        <begin position="407"/>
        <end position="431"/>
    </location>
</feature>
<feature type="transmembrane region" description="Helical" evidence="8">
    <location>
        <begin position="148"/>
        <end position="167"/>
    </location>
</feature>
<dbReference type="AlphaFoldDB" id="A0A9P4Z0Q6"/>
<dbReference type="Pfam" id="PF07690">
    <property type="entry name" value="MFS_1"/>
    <property type="match status" value="1"/>
</dbReference>
<sequence length="469" mass="50032">MTDKTNVVEPTEKPPDPRIETGKTPGTETNTGIKRQDSSSVDRGHDEEKKQGDGAPPPPGGPPPGMAPGDFPDGSLEAWIVVFGASCGLFSTFGLINCVGIFQKYYVEGPLSHLSPSSISWILSAQVFFMVSGGAVFGRLFDMYGPRWLLPIGTVTYIFGLMMVSISSKYYHFFLAQSVVASLGSSAVFNCCINCLITWFFKHRAAAVGIIAAGSSIGGVVMPIMMTRLIDQIGFPWMVRALALMLLGLLIIVCFTVRSRLPPRPAPFIFMEYLHGFCEPAMGLTVAALFFFMTGLFLPFNYVILQAEAAGMSPNLVTYTLPILNAASVFGRIMPGIIGDKVGRYNTMIVICATSAIFCLAVWMPVKTSAGILVFAAIFGFSSGGFISLAPTLIAQISEIRQIGTRVGAAYAVQAVGALIGSPIGGAIVSAQDGDYLGLQLFCGCCMVVGTAIFIGVRYVQVGFSLEKV</sequence>
<feature type="compositionally biased region" description="Basic and acidic residues" evidence="7">
    <location>
        <begin position="10"/>
        <end position="21"/>
    </location>
</feature>
<gene>
    <name evidence="10" type="ORF">GMORB2_1258</name>
</gene>
<reference evidence="10" key="1">
    <citation type="submission" date="2020-03" db="EMBL/GenBank/DDBJ databases">
        <title>Site-based positive gene gene selection in Geosmithia morbida across the United States reveals a broad range of putative effectors and factors for local host and environmental adapation.</title>
        <authorList>
            <person name="Onufrak A."/>
            <person name="Murdoch R.W."/>
            <person name="Gazis R."/>
            <person name="Huff M."/>
            <person name="Staton M."/>
            <person name="Klingeman W."/>
            <person name="Hadziabdic D."/>
        </authorList>
    </citation>
    <scope>NUCLEOTIDE SEQUENCE</scope>
    <source>
        <strain evidence="10">1262</strain>
    </source>
</reference>
<feature type="transmembrane region" description="Helical" evidence="8">
    <location>
        <begin position="437"/>
        <end position="460"/>
    </location>
</feature>
<keyword evidence="5 8" id="KW-1133">Transmembrane helix</keyword>
<evidence type="ECO:0000313" key="11">
    <source>
        <dbReference type="Proteomes" id="UP000749293"/>
    </source>
</evidence>
<dbReference type="InterPro" id="IPR036259">
    <property type="entry name" value="MFS_trans_sf"/>
</dbReference>
<dbReference type="OrthoDB" id="5667at2759"/>
<accession>A0A9P4Z0Q6</accession>
<feature type="region of interest" description="Disordered" evidence="7">
    <location>
        <begin position="1"/>
        <end position="69"/>
    </location>
</feature>
<evidence type="ECO:0000256" key="4">
    <source>
        <dbReference type="ARBA" id="ARBA00022692"/>
    </source>
</evidence>
<feature type="transmembrane region" description="Helical" evidence="8">
    <location>
        <begin position="205"/>
        <end position="225"/>
    </location>
</feature>
<dbReference type="InterPro" id="IPR050327">
    <property type="entry name" value="Proton-linked_MCT"/>
</dbReference>
<comment type="subcellular location">
    <subcellularLocation>
        <location evidence="1">Membrane</location>
        <topology evidence="1">Multi-pass membrane protein</topology>
    </subcellularLocation>
</comment>
<keyword evidence="11" id="KW-1185">Reference proteome</keyword>
<evidence type="ECO:0000256" key="8">
    <source>
        <dbReference type="SAM" id="Phobius"/>
    </source>
</evidence>
<feature type="transmembrane region" description="Helical" evidence="8">
    <location>
        <begin position="277"/>
        <end position="304"/>
    </location>
</feature>
<feature type="transmembrane region" description="Helical" evidence="8">
    <location>
        <begin position="122"/>
        <end position="141"/>
    </location>
</feature>
<dbReference type="RefSeq" id="XP_035324664.1">
    <property type="nucleotide sequence ID" value="XM_035463240.1"/>
</dbReference>
<feature type="transmembrane region" description="Helical" evidence="8">
    <location>
        <begin position="316"/>
        <end position="333"/>
    </location>
</feature>
<evidence type="ECO:0000256" key="5">
    <source>
        <dbReference type="ARBA" id="ARBA00022989"/>
    </source>
</evidence>
<evidence type="ECO:0000256" key="6">
    <source>
        <dbReference type="ARBA" id="ARBA00023136"/>
    </source>
</evidence>
<dbReference type="Gene3D" id="1.20.1250.20">
    <property type="entry name" value="MFS general substrate transporter like domains"/>
    <property type="match status" value="2"/>
</dbReference>
<evidence type="ECO:0000256" key="3">
    <source>
        <dbReference type="ARBA" id="ARBA00022448"/>
    </source>
</evidence>
<evidence type="ECO:0000256" key="7">
    <source>
        <dbReference type="SAM" id="MobiDB-lite"/>
    </source>
</evidence>
<name>A0A9P4Z0Q6_9HYPO</name>
<dbReference type="InterPro" id="IPR011701">
    <property type="entry name" value="MFS"/>
</dbReference>
<dbReference type="PANTHER" id="PTHR11360:SF224">
    <property type="entry name" value="MAJOR FACILITATOR SUPERFAMILY (MFS) PROFILE DOMAIN-CONTAINING PROTEIN-RELATED"/>
    <property type="match status" value="1"/>
</dbReference>
<dbReference type="InterPro" id="IPR020846">
    <property type="entry name" value="MFS_dom"/>
</dbReference>
<feature type="domain" description="Major facilitator superfamily (MFS) profile" evidence="9">
    <location>
        <begin position="80"/>
        <end position="469"/>
    </location>
</feature>
<keyword evidence="6 8" id="KW-0472">Membrane</keyword>
<keyword evidence="4 8" id="KW-0812">Transmembrane</keyword>
<feature type="transmembrane region" description="Helical" evidence="8">
    <location>
        <begin position="78"/>
        <end position="102"/>
    </location>
</feature>
<evidence type="ECO:0000256" key="2">
    <source>
        <dbReference type="ARBA" id="ARBA00006727"/>
    </source>
</evidence>
<comment type="similarity">
    <text evidence="2">Belongs to the major facilitator superfamily. Monocarboxylate porter (TC 2.A.1.13) family.</text>
</comment>
<dbReference type="Proteomes" id="UP000749293">
    <property type="component" value="Unassembled WGS sequence"/>
</dbReference>
<feature type="compositionally biased region" description="Pro residues" evidence="7">
    <location>
        <begin position="55"/>
        <end position="66"/>
    </location>
</feature>
<feature type="transmembrane region" description="Helical" evidence="8">
    <location>
        <begin position="372"/>
        <end position="395"/>
    </location>
</feature>
<feature type="compositionally biased region" description="Basic and acidic residues" evidence="7">
    <location>
        <begin position="34"/>
        <end position="52"/>
    </location>
</feature>
<comment type="caution">
    <text evidence="10">The sequence shown here is derived from an EMBL/GenBank/DDBJ whole genome shotgun (WGS) entry which is preliminary data.</text>
</comment>
<evidence type="ECO:0000313" key="10">
    <source>
        <dbReference type="EMBL" id="KAF4126012.1"/>
    </source>
</evidence>
<dbReference type="GO" id="GO:0022857">
    <property type="term" value="F:transmembrane transporter activity"/>
    <property type="evidence" value="ECO:0007669"/>
    <property type="project" value="InterPro"/>
</dbReference>
<dbReference type="GeneID" id="55967488"/>
<protein>
    <submittedName>
        <fullName evidence="10">Major Facilitator Superfamily</fullName>
    </submittedName>
</protein>